<dbReference type="GO" id="GO:0004814">
    <property type="term" value="F:arginine-tRNA ligase activity"/>
    <property type="evidence" value="ECO:0007669"/>
    <property type="project" value="UniProtKB-UniRule"/>
</dbReference>
<comment type="subcellular location">
    <subcellularLocation>
        <location evidence="1 11">Cytoplasm</location>
    </subcellularLocation>
</comment>
<dbReference type="GO" id="GO:0006420">
    <property type="term" value="P:arginyl-tRNA aminoacylation"/>
    <property type="evidence" value="ECO:0007669"/>
    <property type="project" value="UniProtKB-UniRule"/>
</dbReference>
<evidence type="ECO:0000256" key="7">
    <source>
        <dbReference type="ARBA" id="ARBA00022840"/>
    </source>
</evidence>
<dbReference type="HAMAP" id="MF_00123">
    <property type="entry name" value="Arg_tRNA_synth"/>
    <property type="match status" value="1"/>
</dbReference>
<dbReference type="CDD" id="cd07956">
    <property type="entry name" value="Anticodon_Ia_Arg"/>
    <property type="match status" value="1"/>
</dbReference>
<dbReference type="Proteomes" id="UP001281024">
    <property type="component" value="Unassembled WGS sequence"/>
</dbReference>
<dbReference type="AlphaFoldDB" id="A0AAJ2P0Y7"/>
<dbReference type="InterPro" id="IPR005148">
    <property type="entry name" value="Arg-tRNA-synth_N"/>
</dbReference>
<evidence type="ECO:0000259" key="13">
    <source>
        <dbReference type="SMART" id="SM00836"/>
    </source>
</evidence>
<dbReference type="EC" id="6.1.1.19" evidence="11"/>
<sequence length="572" mass="65077">MTNEEKIVDELSIAIKESGYDLPMNFNLKKLVEKPKMLKNGDYAFPVFGLSKIFHLSPDQVAFSIYNRLNKSDTNFEKIEHNGAYINFFLDRKREASTLISDIINNDSYGKNNAGNKKTIIVELSSPNIAKPMSMGHLRSTMIGESLSRIANENGYKTIKINHLGDWGTQFGLMIEAYKLWGNKDIIEQNPVDELVKLYVRINKEAETNPELSEAGRSWFKKLEDGDPEARELWKWFKNVSLREFNKVYQRLGVTFDSMNGESFYQDKMSVIIDLLKNKGILTESRGAQIVDLPSLLPAYNLPVSIILRSDGATQYATRDLATAFYRQTTYHFDKCLYVVGAEQKEYFKQIKAILKLAGFNWSDDMEHIYFGLITFNGKKMSTRKGNVVKLEQVLDSAHKLAKNQIAEKNPNLSNSDKVAEQVGTGAVIFNDLMNDRTLSIDFDLDQIVKFEGDTGPYVQYTHVRAVSILRKSSIKIDINDAIKLLDNDSWAVVSKLSVYPDIVKRAWILREPSIIAKYLLNLAHEFNSYYSKVHILVEDKQLSSRLALVDAVAIVLKKGLELLDVQAPDQM</sequence>
<keyword evidence="8 11" id="KW-0648">Protein biosynthesis</keyword>
<dbReference type="GO" id="GO:0005524">
    <property type="term" value="F:ATP binding"/>
    <property type="evidence" value="ECO:0007669"/>
    <property type="project" value="UniProtKB-UniRule"/>
</dbReference>
<dbReference type="InterPro" id="IPR009080">
    <property type="entry name" value="tRNAsynth_Ia_anticodon-bd"/>
</dbReference>
<dbReference type="Pfam" id="PF05746">
    <property type="entry name" value="DALR_1"/>
    <property type="match status" value="1"/>
</dbReference>
<evidence type="ECO:0000256" key="6">
    <source>
        <dbReference type="ARBA" id="ARBA00022741"/>
    </source>
</evidence>
<dbReference type="FunFam" id="3.40.50.620:FF:000116">
    <property type="entry name" value="Arginine--tRNA ligase"/>
    <property type="match status" value="1"/>
</dbReference>
<feature type="domain" description="DALR anticodon binding" evidence="13">
    <location>
        <begin position="459"/>
        <end position="572"/>
    </location>
</feature>
<dbReference type="Gene3D" id="3.30.1360.70">
    <property type="entry name" value="Arginyl tRNA synthetase N-terminal domain"/>
    <property type="match status" value="1"/>
</dbReference>
<dbReference type="GeneID" id="75066323"/>
<evidence type="ECO:0000256" key="3">
    <source>
        <dbReference type="ARBA" id="ARBA00011245"/>
    </source>
</evidence>
<evidence type="ECO:0000313" key="15">
    <source>
        <dbReference type="EMBL" id="MDV7714490.1"/>
    </source>
</evidence>
<dbReference type="InterPro" id="IPR008909">
    <property type="entry name" value="DALR_anticod-bd"/>
</dbReference>
<dbReference type="InterPro" id="IPR035684">
    <property type="entry name" value="ArgRS_core"/>
</dbReference>
<dbReference type="Pfam" id="PF03485">
    <property type="entry name" value="Arg_tRNA_synt_N"/>
    <property type="match status" value="1"/>
</dbReference>
<dbReference type="PANTHER" id="PTHR11956">
    <property type="entry name" value="ARGINYL-TRNA SYNTHETASE"/>
    <property type="match status" value="1"/>
</dbReference>
<evidence type="ECO:0000256" key="5">
    <source>
        <dbReference type="ARBA" id="ARBA00022598"/>
    </source>
</evidence>
<evidence type="ECO:0000256" key="8">
    <source>
        <dbReference type="ARBA" id="ARBA00022917"/>
    </source>
</evidence>
<evidence type="ECO:0000256" key="12">
    <source>
        <dbReference type="RuleBase" id="RU363038"/>
    </source>
</evidence>
<keyword evidence="5 11" id="KW-0436">Ligase</keyword>
<dbReference type="PANTHER" id="PTHR11956:SF5">
    <property type="entry name" value="ARGININE--TRNA LIGASE, CYTOPLASMIC"/>
    <property type="match status" value="1"/>
</dbReference>
<comment type="caution">
    <text evidence="15">The sequence shown here is derived from an EMBL/GenBank/DDBJ whole genome shotgun (WGS) entry which is preliminary data.</text>
</comment>
<dbReference type="SUPFAM" id="SSF47323">
    <property type="entry name" value="Anticodon-binding domain of a subclass of class I aminoacyl-tRNA synthetases"/>
    <property type="match status" value="1"/>
</dbReference>
<name>A0AAJ2P0Y7_OENOE</name>
<evidence type="ECO:0000313" key="16">
    <source>
        <dbReference type="Proteomes" id="UP001281024"/>
    </source>
</evidence>
<evidence type="ECO:0000256" key="1">
    <source>
        <dbReference type="ARBA" id="ARBA00004496"/>
    </source>
</evidence>
<gene>
    <name evidence="11" type="primary">argS</name>
    <name evidence="15" type="ORF">GA838_01665</name>
</gene>
<feature type="short sequence motif" description="'HIGH' region" evidence="11">
    <location>
        <begin position="127"/>
        <end position="137"/>
    </location>
</feature>
<dbReference type="Gene3D" id="1.10.730.10">
    <property type="entry name" value="Isoleucyl-tRNA Synthetase, Domain 1"/>
    <property type="match status" value="1"/>
</dbReference>
<dbReference type="SMART" id="SM01016">
    <property type="entry name" value="Arg_tRNA_synt_N"/>
    <property type="match status" value="1"/>
</dbReference>
<dbReference type="Gene3D" id="3.40.50.620">
    <property type="entry name" value="HUPs"/>
    <property type="match status" value="1"/>
</dbReference>
<dbReference type="SUPFAM" id="SSF55190">
    <property type="entry name" value="Arginyl-tRNA synthetase (ArgRS), N-terminal 'additional' domain"/>
    <property type="match status" value="1"/>
</dbReference>
<keyword evidence="7 11" id="KW-0067">ATP-binding</keyword>
<comment type="catalytic activity">
    <reaction evidence="10 11">
        <text>tRNA(Arg) + L-arginine + ATP = L-arginyl-tRNA(Arg) + AMP + diphosphate</text>
        <dbReference type="Rhea" id="RHEA:20301"/>
        <dbReference type="Rhea" id="RHEA-COMP:9658"/>
        <dbReference type="Rhea" id="RHEA-COMP:9673"/>
        <dbReference type="ChEBI" id="CHEBI:30616"/>
        <dbReference type="ChEBI" id="CHEBI:32682"/>
        <dbReference type="ChEBI" id="CHEBI:33019"/>
        <dbReference type="ChEBI" id="CHEBI:78442"/>
        <dbReference type="ChEBI" id="CHEBI:78513"/>
        <dbReference type="ChEBI" id="CHEBI:456215"/>
        <dbReference type="EC" id="6.1.1.19"/>
    </reaction>
</comment>
<dbReference type="EMBL" id="WERV01000001">
    <property type="protein sequence ID" value="MDV7714490.1"/>
    <property type="molecule type" value="Genomic_DNA"/>
</dbReference>
<dbReference type="SUPFAM" id="SSF52374">
    <property type="entry name" value="Nucleotidylyl transferase"/>
    <property type="match status" value="1"/>
</dbReference>
<evidence type="ECO:0000256" key="9">
    <source>
        <dbReference type="ARBA" id="ARBA00023146"/>
    </source>
</evidence>
<dbReference type="SMART" id="SM00836">
    <property type="entry name" value="DALR_1"/>
    <property type="match status" value="1"/>
</dbReference>
<keyword evidence="4 11" id="KW-0963">Cytoplasm</keyword>
<dbReference type="FunFam" id="1.10.730.10:FF:000006">
    <property type="entry name" value="Arginyl-tRNA synthetase 2, mitochondrial"/>
    <property type="match status" value="1"/>
</dbReference>
<evidence type="ECO:0000256" key="2">
    <source>
        <dbReference type="ARBA" id="ARBA00005594"/>
    </source>
</evidence>
<proteinExistence type="inferred from homology"/>
<dbReference type="CDD" id="cd00671">
    <property type="entry name" value="ArgRS_core"/>
    <property type="match status" value="1"/>
</dbReference>
<evidence type="ECO:0000256" key="11">
    <source>
        <dbReference type="HAMAP-Rule" id="MF_00123"/>
    </source>
</evidence>
<keyword evidence="6 11" id="KW-0547">Nucleotide-binding</keyword>
<dbReference type="InterPro" id="IPR036695">
    <property type="entry name" value="Arg-tRNA-synth_N_sf"/>
</dbReference>
<feature type="domain" description="Arginyl tRNA synthetase N-terminal" evidence="14">
    <location>
        <begin position="5"/>
        <end position="90"/>
    </location>
</feature>
<evidence type="ECO:0000256" key="10">
    <source>
        <dbReference type="ARBA" id="ARBA00049339"/>
    </source>
</evidence>
<dbReference type="NCBIfam" id="TIGR00456">
    <property type="entry name" value="argS"/>
    <property type="match status" value="1"/>
</dbReference>
<evidence type="ECO:0000259" key="14">
    <source>
        <dbReference type="SMART" id="SM01016"/>
    </source>
</evidence>
<protein>
    <recommendedName>
        <fullName evidence="11">Arginine--tRNA ligase</fullName>
        <ecNumber evidence="11">6.1.1.19</ecNumber>
    </recommendedName>
    <alternativeName>
        <fullName evidence="11">Arginyl-tRNA synthetase</fullName>
        <shortName evidence="11">ArgRS</shortName>
    </alternativeName>
</protein>
<evidence type="ECO:0000256" key="4">
    <source>
        <dbReference type="ARBA" id="ARBA00022490"/>
    </source>
</evidence>
<dbReference type="RefSeq" id="WP_002820804.1">
    <property type="nucleotide sequence ID" value="NZ_CP027431.1"/>
</dbReference>
<dbReference type="InterPro" id="IPR014729">
    <property type="entry name" value="Rossmann-like_a/b/a_fold"/>
</dbReference>
<dbReference type="Pfam" id="PF00750">
    <property type="entry name" value="tRNA-synt_1d"/>
    <property type="match status" value="1"/>
</dbReference>
<dbReference type="GO" id="GO:0005737">
    <property type="term" value="C:cytoplasm"/>
    <property type="evidence" value="ECO:0007669"/>
    <property type="project" value="UniProtKB-SubCell"/>
</dbReference>
<keyword evidence="9 11" id="KW-0030">Aminoacyl-tRNA synthetase</keyword>
<dbReference type="InterPro" id="IPR001278">
    <property type="entry name" value="Arg-tRNA-ligase"/>
</dbReference>
<dbReference type="PRINTS" id="PR01038">
    <property type="entry name" value="TRNASYNTHARG"/>
</dbReference>
<comment type="subunit">
    <text evidence="3 11">Monomer.</text>
</comment>
<accession>A0AAJ2P0Y7</accession>
<reference evidence="15" key="1">
    <citation type="submission" date="2019-10" db="EMBL/GenBank/DDBJ databases">
        <title>Malate fermentation in French cider.</title>
        <authorList>
            <person name="Cousin F.J."/>
            <person name="Medina Fernandez S."/>
            <person name="Misery B."/>
            <person name="Laplace J.-M."/>
            <person name="Cretenet M."/>
        </authorList>
    </citation>
    <scope>NUCLEOTIDE SEQUENCE</scope>
    <source>
        <strain evidence="15">UCMA15129</strain>
    </source>
</reference>
<organism evidence="15 16">
    <name type="scientific">Oenococcus oeni</name>
    <name type="common">Leuconostoc oenos</name>
    <dbReference type="NCBI Taxonomy" id="1247"/>
    <lineage>
        <taxon>Bacteria</taxon>
        <taxon>Bacillati</taxon>
        <taxon>Bacillota</taxon>
        <taxon>Bacilli</taxon>
        <taxon>Lactobacillales</taxon>
        <taxon>Lactobacillaceae</taxon>
        <taxon>Oenococcus</taxon>
    </lineage>
</organism>
<comment type="similarity">
    <text evidence="2 11 12">Belongs to the class-I aminoacyl-tRNA synthetase family.</text>
</comment>